<dbReference type="OrthoDB" id="9765204at2"/>
<feature type="chain" id="PRO_5022877898" description="RHS repeat protein" evidence="1">
    <location>
        <begin position="18"/>
        <end position="259"/>
    </location>
</feature>
<dbReference type="KEGG" id="pgin:FRZ67_18145"/>
<protein>
    <recommendedName>
        <fullName evidence="4">RHS repeat protein</fullName>
    </recommendedName>
</protein>
<keyword evidence="3" id="KW-1185">Reference proteome</keyword>
<evidence type="ECO:0008006" key="4">
    <source>
        <dbReference type="Google" id="ProtNLM"/>
    </source>
</evidence>
<reference evidence="2 3" key="1">
    <citation type="journal article" date="2016" name="Int. J. Syst. Evol. Microbiol.">
        <title>Panacibacter ginsenosidivorans gen. nov., sp. nov., with ginsenoside converting activity isolated from soil of a ginseng field.</title>
        <authorList>
            <person name="Siddiqi M.Z."/>
            <person name="Muhammad Shafi S."/>
            <person name="Choi K.D."/>
            <person name="Im W.T."/>
        </authorList>
    </citation>
    <scope>NUCLEOTIDE SEQUENCE [LARGE SCALE GENOMIC DNA]</scope>
    <source>
        <strain evidence="2 3">Gsoil1550</strain>
    </source>
</reference>
<dbReference type="RefSeq" id="WP_147191895.1">
    <property type="nucleotide sequence ID" value="NZ_CP042435.1"/>
</dbReference>
<accession>A0A5B8VDT3</accession>
<evidence type="ECO:0000313" key="3">
    <source>
        <dbReference type="Proteomes" id="UP000321533"/>
    </source>
</evidence>
<dbReference type="AlphaFoldDB" id="A0A5B8VDT3"/>
<feature type="signal peptide" evidence="1">
    <location>
        <begin position="1"/>
        <end position="17"/>
    </location>
</feature>
<evidence type="ECO:0000313" key="2">
    <source>
        <dbReference type="EMBL" id="QEC69141.1"/>
    </source>
</evidence>
<proteinExistence type="predicted"/>
<gene>
    <name evidence="2" type="ORF">FRZ67_18145</name>
</gene>
<keyword evidence="1" id="KW-0732">Signal</keyword>
<sequence>MNSKLFLLLLSFILVKATIGQEISKSDIVRFKVKSITTIDGDGKTKYTEFYNGKGDFIKQTSLNDSKQLQTDRELFYNDSSQLIEERTYTSNGDVNATSKYYYNAKNQLSKREYIQFGEVSATWTFEYDDKGNKISEIQTSGTMGNTLTKYKYDDKGFLVQEDKSNNTIGKEERVNYKYNVNRQIIEKKTKAYYFNTTITLTYSYNETGKLTKLFEKSSNGVSSTTLYEYNDKGLLISDTWESSISKTPHTTTYQIAYE</sequence>
<dbReference type="Proteomes" id="UP000321533">
    <property type="component" value="Chromosome"/>
</dbReference>
<evidence type="ECO:0000256" key="1">
    <source>
        <dbReference type="SAM" id="SignalP"/>
    </source>
</evidence>
<dbReference type="Gene3D" id="2.180.10.10">
    <property type="entry name" value="RHS repeat-associated core"/>
    <property type="match status" value="1"/>
</dbReference>
<dbReference type="EMBL" id="CP042435">
    <property type="protein sequence ID" value="QEC69141.1"/>
    <property type="molecule type" value="Genomic_DNA"/>
</dbReference>
<name>A0A5B8VDT3_9BACT</name>
<organism evidence="2 3">
    <name type="scientific">Panacibacter ginsenosidivorans</name>
    <dbReference type="NCBI Taxonomy" id="1813871"/>
    <lineage>
        <taxon>Bacteria</taxon>
        <taxon>Pseudomonadati</taxon>
        <taxon>Bacteroidota</taxon>
        <taxon>Chitinophagia</taxon>
        <taxon>Chitinophagales</taxon>
        <taxon>Chitinophagaceae</taxon>
        <taxon>Panacibacter</taxon>
    </lineage>
</organism>